<accession>A0A645GNZ2</accession>
<dbReference type="EMBL" id="VSSQ01074585">
    <property type="protein sequence ID" value="MPN25413.1"/>
    <property type="molecule type" value="Genomic_DNA"/>
</dbReference>
<proteinExistence type="predicted"/>
<dbReference type="AlphaFoldDB" id="A0A645GNZ2"/>
<gene>
    <name evidence="1" type="ORF">SDC9_172822</name>
</gene>
<sequence length="48" mass="5591">MKNASFLQCMHHPARVGFHAVDKDLFKRNNRHLLQDPFGNKTGGFVYF</sequence>
<protein>
    <submittedName>
        <fullName evidence="1">Uncharacterized protein</fullName>
    </submittedName>
</protein>
<organism evidence="1">
    <name type="scientific">bioreactor metagenome</name>
    <dbReference type="NCBI Taxonomy" id="1076179"/>
    <lineage>
        <taxon>unclassified sequences</taxon>
        <taxon>metagenomes</taxon>
        <taxon>ecological metagenomes</taxon>
    </lineage>
</organism>
<comment type="caution">
    <text evidence="1">The sequence shown here is derived from an EMBL/GenBank/DDBJ whole genome shotgun (WGS) entry which is preliminary data.</text>
</comment>
<evidence type="ECO:0000313" key="1">
    <source>
        <dbReference type="EMBL" id="MPN25413.1"/>
    </source>
</evidence>
<reference evidence="1" key="1">
    <citation type="submission" date="2019-08" db="EMBL/GenBank/DDBJ databases">
        <authorList>
            <person name="Kucharzyk K."/>
            <person name="Murdoch R.W."/>
            <person name="Higgins S."/>
            <person name="Loffler F."/>
        </authorList>
    </citation>
    <scope>NUCLEOTIDE SEQUENCE</scope>
</reference>
<name>A0A645GNZ2_9ZZZZ</name>